<dbReference type="Pfam" id="PF07478">
    <property type="entry name" value="Dala_Dala_lig_C"/>
    <property type="match status" value="1"/>
</dbReference>
<dbReference type="EMBL" id="NIZV01000700">
    <property type="protein sequence ID" value="RSL82394.1"/>
    <property type="molecule type" value="Genomic_DNA"/>
</dbReference>
<evidence type="ECO:0000256" key="3">
    <source>
        <dbReference type="ARBA" id="ARBA00023316"/>
    </source>
</evidence>
<keyword evidence="2" id="KW-0436">Ligase</keyword>
<dbReference type="InterPro" id="IPR016185">
    <property type="entry name" value="PreATP-grasp_dom_sf"/>
</dbReference>
<dbReference type="PANTHER" id="PTHR23132:SF23">
    <property type="entry name" value="D-ALANINE--D-ALANINE LIGASE B"/>
    <property type="match status" value="1"/>
</dbReference>
<organism evidence="6 7">
    <name type="scientific">Fusarium ambrosium</name>
    <dbReference type="NCBI Taxonomy" id="131363"/>
    <lineage>
        <taxon>Eukaryota</taxon>
        <taxon>Fungi</taxon>
        <taxon>Dikarya</taxon>
        <taxon>Ascomycota</taxon>
        <taxon>Pezizomycotina</taxon>
        <taxon>Sordariomycetes</taxon>
        <taxon>Hypocreomycetidae</taxon>
        <taxon>Hypocreales</taxon>
        <taxon>Nectriaceae</taxon>
        <taxon>Fusarium</taxon>
        <taxon>Fusarium solani species complex</taxon>
    </lineage>
</organism>
<dbReference type="GO" id="GO:0005524">
    <property type="term" value="F:ATP binding"/>
    <property type="evidence" value="ECO:0007669"/>
    <property type="project" value="UniProtKB-UniRule"/>
</dbReference>
<comment type="caution">
    <text evidence="6">The sequence shown here is derived from an EMBL/GenBank/DDBJ whole genome shotgun (WGS) entry which is preliminary data.</text>
</comment>
<dbReference type="AlphaFoldDB" id="A0A428RXW6"/>
<dbReference type="Proteomes" id="UP000288429">
    <property type="component" value="Unassembled WGS sequence"/>
</dbReference>
<gene>
    <name evidence="6" type="ORF">CDV31_016941</name>
</gene>
<dbReference type="GO" id="GO:0046872">
    <property type="term" value="F:metal ion binding"/>
    <property type="evidence" value="ECO:0007669"/>
    <property type="project" value="InterPro"/>
</dbReference>
<reference evidence="6 7" key="1">
    <citation type="submission" date="2017-06" db="EMBL/GenBank/DDBJ databases">
        <title>Cmopartive genomic analysis of Ambrosia Fusariam Clade fungi.</title>
        <authorList>
            <person name="Stajich J.E."/>
            <person name="Carrillo J."/>
            <person name="Kijimoto T."/>
            <person name="Eskalen A."/>
            <person name="O'Donnell K."/>
            <person name="Kasson M."/>
        </authorList>
    </citation>
    <scope>NUCLEOTIDE SEQUENCE [LARGE SCALE GENOMIC DNA]</scope>
    <source>
        <strain evidence="6 7">NRRL 20438</strain>
    </source>
</reference>
<dbReference type="InterPro" id="IPR011095">
    <property type="entry name" value="Dala_Dala_lig_C"/>
</dbReference>
<keyword evidence="7" id="KW-1185">Reference proteome</keyword>
<evidence type="ECO:0000313" key="7">
    <source>
        <dbReference type="Proteomes" id="UP000288429"/>
    </source>
</evidence>
<dbReference type="PROSITE" id="PS50975">
    <property type="entry name" value="ATP_GRASP"/>
    <property type="match status" value="1"/>
</dbReference>
<feature type="domain" description="ATP-grasp" evidence="5">
    <location>
        <begin position="122"/>
        <end position="345"/>
    </location>
</feature>
<dbReference type="SUPFAM" id="SSF56059">
    <property type="entry name" value="Glutathione synthetase ATP-binding domain-like"/>
    <property type="match status" value="1"/>
</dbReference>
<dbReference type="PANTHER" id="PTHR23132">
    <property type="entry name" value="D-ALANINE--D-ALANINE LIGASE"/>
    <property type="match status" value="1"/>
</dbReference>
<evidence type="ECO:0000256" key="1">
    <source>
        <dbReference type="ARBA" id="ARBA00010871"/>
    </source>
</evidence>
<sequence>MSPTKYRLTVAFIYDGRADYTAHGYSLNECAELDDDSTIHGIIAAFEHLRYRVVLVPGVKALIKHLAADEHKDWDVAFNYSHGLHATSRESQVAALLEEYRIPFTFSDAATLALCSDKAKTKMVLDYYQIPTSAFIVVPRLGNYFNYCPVSQQLSYPLIVKPTSSSSCHGITCANKILGPEALEHEVEKVRSQFMDQEILLESFLSGREFTVAVAGTGEDARVLGVSESVWGRHIRGKDKMPIDFASTQFRMVGGAGKGFHFEQVPMSDPLVMRVAMLGLDAYRVLGCRDGARVDIRLTSEEQGSVPCVIEVDPIFGLCPNRSRYNSIAENNGIKYHELIEIFIFDAMERHKKMDVARSEPNN</sequence>
<keyword evidence="4" id="KW-0547">Nucleotide-binding</keyword>
<dbReference type="Gene3D" id="3.40.50.20">
    <property type="match status" value="1"/>
</dbReference>
<keyword evidence="4" id="KW-0067">ATP-binding</keyword>
<name>A0A428RXW6_9HYPO</name>
<keyword evidence="3" id="KW-0961">Cell wall biogenesis/degradation</keyword>
<dbReference type="Gene3D" id="3.30.1490.20">
    <property type="entry name" value="ATP-grasp fold, A domain"/>
    <property type="match status" value="1"/>
</dbReference>
<dbReference type="InterPro" id="IPR011761">
    <property type="entry name" value="ATP-grasp"/>
</dbReference>
<dbReference type="SUPFAM" id="SSF52440">
    <property type="entry name" value="PreATP-grasp domain"/>
    <property type="match status" value="1"/>
</dbReference>
<dbReference type="GO" id="GO:0071555">
    <property type="term" value="P:cell wall organization"/>
    <property type="evidence" value="ECO:0007669"/>
    <property type="project" value="UniProtKB-KW"/>
</dbReference>
<evidence type="ECO:0000313" key="6">
    <source>
        <dbReference type="EMBL" id="RSL82394.1"/>
    </source>
</evidence>
<dbReference type="GO" id="GO:0008716">
    <property type="term" value="F:D-alanine-D-alanine ligase activity"/>
    <property type="evidence" value="ECO:0007669"/>
    <property type="project" value="InterPro"/>
</dbReference>
<comment type="similarity">
    <text evidence="1">Belongs to the D-alanine--D-alanine ligase family.</text>
</comment>
<proteinExistence type="inferred from homology"/>
<protein>
    <recommendedName>
        <fullName evidence="5">ATP-grasp domain-containing protein</fullName>
    </recommendedName>
</protein>
<accession>A0A428RXW6</accession>
<evidence type="ECO:0000256" key="4">
    <source>
        <dbReference type="PROSITE-ProRule" id="PRU00409"/>
    </source>
</evidence>
<dbReference type="InterPro" id="IPR013815">
    <property type="entry name" value="ATP_grasp_subdomain_1"/>
</dbReference>
<evidence type="ECO:0000256" key="2">
    <source>
        <dbReference type="ARBA" id="ARBA00022598"/>
    </source>
</evidence>
<dbReference type="Gene3D" id="3.30.470.20">
    <property type="entry name" value="ATP-grasp fold, B domain"/>
    <property type="match status" value="1"/>
</dbReference>
<evidence type="ECO:0000259" key="5">
    <source>
        <dbReference type="PROSITE" id="PS50975"/>
    </source>
</evidence>